<dbReference type="InterPro" id="IPR014748">
    <property type="entry name" value="Enoyl-CoA_hydra_C"/>
</dbReference>
<evidence type="ECO:0000256" key="1">
    <source>
        <dbReference type="ARBA" id="ARBA00005254"/>
    </source>
</evidence>
<proteinExistence type="inferred from homology"/>
<organism evidence="7 8">
    <name type="scientific">Nocardia jinanensis</name>
    <dbReference type="NCBI Taxonomy" id="382504"/>
    <lineage>
        <taxon>Bacteria</taxon>
        <taxon>Bacillati</taxon>
        <taxon>Actinomycetota</taxon>
        <taxon>Actinomycetes</taxon>
        <taxon>Mycobacteriales</taxon>
        <taxon>Nocardiaceae</taxon>
        <taxon>Nocardia</taxon>
    </lineage>
</organism>
<comment type="caution">
    <text evidence="7">The sequence shown here is derived from an EMBL/GenBank/DDBJ whole genome shotgun (WGS) entry which is preliminary data.</text>
</comment>
<name>A0A917VTB6_9NOCA</name>
<dbReference type="GO" id="GO:0016836">
    <property type="term" value="F:hydro-lyase activity"/>
    <property type="evidence" value="ECO:0007669"/>
    <property type="project" value="TreeGrafter"/>
</dbReference>
<reference evidence="7" key="1">
    <citation type="journal article" date="2014" name="Int. J. Syst. Evol. Microbiol.">
        <title>Complete genome sequence of Corynebacterium casei LMG S-19264T (=DSM 44701T), isolated from a smear-ripened cheese.</title>
        <authorList>
            <consortium name="US DOE Joint Genome Institute (JGI-PGF)"/>
            <person name="Walter F."/>
            <person name="Albersmeier A."/>
            <person name="Kalinowski J."/>
            <person name="Ruckert C."/>
        </authorList>
    </citation>
    <scope>NUCLEOTIDE SEQUENCE</scope>
    <source>
        <strain evidence="7">CGMCC 4.3508</strain>
    </source>
</reference>
<gene>
    <name evidence="7" type="primary">paaG</name>
    <name evidence="7" type="ORF">GCM10011588_28160</name>
</gene>
<comment type="function">
    <text evidence="5">May play a role in fatty acid biosynthesis and insulin sensitivity.</text>
</comment>
<evidence type="ECO:0000313" key="8">
    <source>
        <dbReference type="Proteomes" id="UP000638263"/>
    </source>
</evidence>
<dbReference type="InterPro" id="IPR029045">
    <property type="entry name" value="ClpP/crotonase-like_dom_sf"/>
</dbReference>
<reference evidence="7" key="2">
    <citation type="submission" date="2020-09" db="EMBL/GenBank/DDBJ databases">
        <authorList>
            <person name="Sun Q."/>
            <person name="Zhou Y."/>
        </authorList>
    </citation>
    <scope>NUCLEOTIDE SEQUENCE</scope>
    <source>
        <strain evidence="7">CGMCC 4.3508</strain>
    </source>
</reference>
<dbReference type="InterPro" id="IPR052377">
    <property type="entry name" value="Mitochondrial_ECH-domain"/>
</dbReference>
<dbReference type="AlphaFoldDB" id="A0A917VTB6"/>
<keyword evidence="3" id="KW-0809">Transit peptide</keyword>
<dbReference type="Gene3D" id="3.90.226.10">
    <property type="entry name" value="2-enoyl-CoA Hydratase, Chain A, domain 1"/>
    <property type="match status" value="1"/>
</dbReference>
<dbReference type="Gene3D" id="1.10.12.10">
    <property type="entry name" value="Lyase 2-enoyl-coa Hydratase, Chain A, domain 2"/>
    <property type="match status" value="1"/>
</dbReference>
<dbReference type="Pfam" id="PF00378">
    <property type="entry name" value="ECH_1"/>
    <property type="match status" value="1"/>
</dbReference>
<evidence type="ECO:0000256" key="6">
    <source>
        <dbReference type="ARBA" id="ARBA00040545"/>
    </source>
</evidence>
<dbReference type="GO" id="GO:0006631">
    <property type="term" value="P:fatty acid metabolic process"/>
    <property type="evidence" value="ECO:0007669"/>
    <property type="project" value="UniProtKB-KW"/>
</dbReference>
<protein>
    <recommendedName>
        <fullName evidence="6">Enoyl-CoA hydratase domain-containing protein 3, mitochondrial</fullName>
    </recommendedName>
</protein>
<keyword evidence="8" id="KW-1185">Reference proteome</keyword>
<keyword evidence="4" id="KW-0443">Lipid metabolism</keyword>
<evidence type="ECO:0000256" key="2">
    <source>
        <dbReference type="ARBA" id="ARBA00022832"/>
    </source>
</evidence>
<keyword evidence="2" id="KW-0276">Fatty acid metabolism</keyword>
<dbReference type="CDD" id="cd06558">
    <property type="entry name" value="crotonase-like"/>
    <property type="match status" value="1"/>
</dbReference>
<dbReference type="PANTHER" id="PTHR43602">
    <property type="match status" value="1"/>
</dbReference>
<evidence type="ECO:0000256" key="3">
    <source>
        <dbReference type="ARBA" id="ARBA00022946"/>
    </source>
</evidence>
<dbReference type="PANTHER" id="PTHR43602:SF1">
    <property type="entry name" value="ENOYL-COA HYDRATASE DOMAIN-CONTAINING PROTEIN 3, MITOCHONDRIAL"/>
    <property type="match status" value="1"/>
</dbReference>
<dbReference type="SUPFAM" id="SSF52096">
    <property type="entry name" value="ClpP/crotonase"/>
    <property type="match status" value="1"/>
</dbReference>
<accession>A0A917VTB6</accession>
<evidence type="ECO:0000256" key="4">
    <source>
        <dbReference type="ARBA" id="ARBA00023098"/>
    </source>
</evidence>
<evidence type="ECO:0000313" key="7">
    <source>
        <dbReference type="EMBL" id="GGL12164.1"/>
    </source>
</evidence>
<dbReference type="EMBL" id="BMMH01000005">
    <property type="protein sequence ID" value="GGL12164.1"/>
    <property type="molecule type" value="Genomic_DNA"/>
</dbReference>
<comment type="similarity">
    <text evidence="1">Belongs to the enoyl-CoA hydratase/isomerase family.</text>
</comment>
<evidence type="ECO:0000256" key="5">
    <source>
        <dbReference type="ARBA" id="ARBA00037410"/>
    </source>
</evidence>
<dbReference type="Proteomes" id="UP000638263">
    <property type="component" value="Unassembled WGS sequence"/>
</dbReference>
<dbReference type="InterPro" id="IPR001753">
    <property type="entry name" value="Enoyl-CoA_hydra/iso"/>
</dbReference>
<sequence>MAAPSAPEEIYGGDMTALEYQHLLVARDVDTVRITMNRPERRNALSGEYLAALLAAFRAAGETDATGIVLGAHGPVFSAGHDFADVAARDLFGVRELLTLCTELMSTIESVPQVVIARVHGLATAAGCQLVASCDLAVAAESAGFALPGGKGGWFCHTPAVPVARAVGRKRLMELALTGDPIDARTAEQWGLINRAVPDADLDTAVGELLARATRGSRASKALGKRTLYGQLDRPEAEAYALALEVMAAAAQLPGAREGMAAFLAKRPPVWRD</sequence>